<evidence type="ECO:0000313" key="13">
    <source>
        <dbReference type="EMBL" id="CAG7731650.1"/>
    </source>
</evidence>
<comment type="cofactor">
    <cofactor evidence="2">
        <name>Fe(3+)</name>
        <dbReference type="ChEBI" id="CHEBI:29034"/>
    </cofactor>
</comment>
<comment type="catalytic activity">
    <reaction evidence="1">
        <text>4-imidazolone-5-propanoate + H2O = N-formimidoyl-L-glutamate</text>
        <dbReference type="Rhea" id="RHEA:23660"/>
        <dbReference type="ChEBI" id="CHEBI:15377"/>
        <dbReference type="ChEBI" id="CHEBI:58928"/>
        <dbReference type="ChEBI" id="CHEBI:77893"/>
        <dbReference type="EC" id="3.5.2.7"/>
    </reaction>
</comment>
<dbReference type="EMBL" id="CAJVCH010216906">
    <property type="protein sequence ID" value="CAG7731650.1"/>
    <property type="molecule type" value="Genomic_DNA"/>
</dbReference>
<dbReference type="CDD" id="cd01296">
    <property type="entry name" value="Imidazolone-5PH"/>
    <property type="match status" value="1"/>
</dbReference>
<evidence type="ECO:0000256" key="11">
    <source>
        <dbReference type="ARBA" id="ARBA00023004"/>
    </source>
</evidence>
<dbReference type="InterPro" id="IPR005920">
    <property type="entry name" value="HutI"/>
</dbReference>
<organism evidence="13 14">
    <name type="scientific">Allacma fusca</name>
    <dbReference type="NCBI Taxonomy" id="39272"/>
    <lineage>
        <taxon>Eukaryota</taxon>
        <taxon>Metazoa</taxon>
        <taxon>Ecdysozoa</taxon>
        <taxon>Arthropoda</taxon>
        <taxon>Hexapoda</taxon>
        <taxon>Collembola</taxon>
        <taxon>Symphypleona</taxon>
        <taxon>Sminthuridae</taxon>
        <taxon>Allacma</taxon>
    </lineage>
</organism>
<dbReference type="PANTHER" id="PTHR42752:SF1">
    <property type="entry name" value="IMIDAZOLONEPROPIONASE-RELATED"/>
    <property type="match status" value="1"/>
</dbReference>
<keyword evidence="10" id="KW-0862">Zinc</keyword>
<evidence type="ECO:0000256" key="3">
    <source>
        <dbReference type="ARBA" id="ARBA00004758"/>
    </source>
</evidence>
<evidence type="ECO:0000259" key="12">
    <source>
        <dbReference type="Pfam" id="PF01979"/>
    </source>
</evidence>
<keyword evidence="14" id="KW-1185">Reference proteome</keyword>
<evidence type="ECO:0000256" key="7">
    <source>
        <dbReference type="ARBA" id="ARBA00022723"/>
    </source>
</evidence>
<name>A0A8J2KSZ1_9HEXA</name>
<dbReference type="GO" id="GO:0005737">
    <property type="term" value="C:cytoplasm"/>
    <property type="evidence" value="ECO:0007669"/>
    <property type="project" value="InterPro"/>
</dbReference>
<dbReference type="OrthoDB" id="194468at2759"/>
<sequence length="438" mass="48475">MSDKVMQLLVHSARQIVQVTSSGENFLTGGQMKNLKVITAKPDDGLSVVADKTGTIVAIGYDSEIRTKFRNTAFERTVDASDLCILPGFVDAHTHPVWAGDRVHEFRMKLAGATYMSIHNAGGGIHYTVEHTRRASEDELYRLLRDRLLRILRSGTTVVECKSGYGLNVETELKMLRVLERAKRELSSFIDISITFCGAHAIPKDMTEETATREVIEEQLPAVARSIRLGEISVDNIDVFCEKGVFELENSKKILEAGREMGFRMNFHADELYPLGSAEMGASIKAEAMSHLEQISEKAIQEMAKNHCVGIILPTTVYILRLEPPPVRKMIEAGVPIALGSDFNPNAFCLSMPMVMHLACMLCRMSLEEALVASTLNAACSLGLSSKYGSIEVGKKADLVLLDAPTWEHIVYQFGEHDHLIQMVVKNGFVAYEKTPSL</sequence>
<dbReference type="EC" id="3.5.2.7" evidence="5"/>
<dbReference type="GO" id="GO:0046872">
    <property type="term" value="F:metal ion binding"/>
    <property type="evidence" value="ECO:0007669"/>
    <property type="project" value="UniProtKB-KW"/>
</dbReference>
<protein>
    <recommendedName>
        <fullName evidence="6">Probable imidazolonepropionase</fullName>
        <ecNumber evidence="5">3.5.2.7</ecNumber>
    </recommendedName>
</protein>
<keyword evidence="9" id="KW-0369">Histidine metabolism</keyword>
<evidence type="ECO:0000256" key="8">
    <source>
        <dbReference type="ARBA" id="ARBA00022801"/>
    </source>
</evidence>
<accession>A0A8J2KSZ1</accession>
<dbReference type="InterPro" id="IPR006680">
    <property type="entry name" value="Amidohydro-rel"/>
</dbReference>
<evidence type="ECO:0000256" key="9">
    <source>
        <dbReference type="ARBA" id="ARBA00022808"/>
    </source>
</evidence>
<keyword evidence="11" id="KW-0408">Iron</keyword>
<dbReference type="GO" id="GO:0050480">
    <property type="term" value="F:imidazolonepropionase activity"/>
    <property type="evidence" value="ECO:0007669"/>
    <property type="project" value="UniProtKB-EC"/>
</dbReference>
<comment type="caution">
    <text evidence="13">The sequence shown here is derived from an EMBL/GenBank/DDBJ whole genome shotgun (WGS) entry which is preliminary data.</text>
</comment>
<comment type="pathway">
    <text evidence="3">Amino-acid degradation; L-histidine degradation into L-glutamate; N-formimidoyl-L-glutamate from L-histidine: step 3/3.</text>
</comment>
<comment type="similarity">
    <text evidence="4">Belongs to the metallo-dependent hydrolases superfamily. HutI family.</text>
</comment>
<reference evidence="13" key="1">
    <citation type="submission" date="2021-06" db="EMBL/GenBank/DDBJ databases">
        <authorList>
            <person name="Hodson N. C."/>
            <person name="Mongue J. A."/>
            <person name="Jaron S. K."/>
        </authorList>
    </citation>
    <scope>NUCLEOTIDE SEQUENCE</scope>
</reference>
<keyword evidence="7" id="KW-0479">Metal-binding</keyword>
<proteinExistence type="inferred from homology"/>
<dbReference type="PANTHER" id="PTHR42752">
    <property type="entry name" value="IMIDAZOLONEPROPIONASE"/>
    <property type="match status" value="1"/>
</dbReference>
<dbReference type="GO" id="GO:0019556">
    <property type="term" value="P:L-histidine catabolic process to glutamate and formamide"/>
    <property type="evidence" value="ECO:0007669"/>
    <property type="project" value="InterPro"/>
</dbReference>
<evidence type="ECO:0000256" key="1">
    <source>
        <dbReference type="ARBA" id="ARBA00000853"/>
    </source>
</evidence>
<dbReference type="FunFam" id="3.20.20.140:FF:000007">
    <property type="entry name" value="Imidazolonepropionase"/>
    <property type="match status" value="1"/>
</dbReference>
<evidence type="ECO:0000256" key="10">
    <source>
        <dbReference type="ARBA" id="ARBA00022833"/>
    </source>
</evidence>
<evidence type="ECO:0000256" key="4">
    <source>
        <dbReference type="ARBA" id="ARBA00008002"/>
    </source>
</evidence>
<dbReference type="Proteomes" id="UP000708208">
    <property type="component" value="Unassembled WGS sequence"/>
</dbReference>
<dbReference type="Pfam" id="PF01979">
    <property type="entry name" value="Amidohydro_1"/>
    <property type="match status" value="1"/>
</dbReference>
<evidence type="ECO:0000256" key="5">
    <source>
        <dbReference type="ARBA" id="ARBA00012864"/>
    </source>
</evidence>
<gene>
    <name evidence="13" type="ORF">AFUS01_LOCUS20226</name>
</gene>
<dbReference type="AlphaFoldDB" id="A0A8J2KSZ1"/>
<keyword evidence="8" id="KW-0378">Hydrolase</keyword>
<evidence type="ECO:0000256" key="2">
    <source>
        <dbReference type="ARBA" id="ARBA00001965"/>
    </source>
</evidence>
<feature type="domain" description="Amidohydrolase-related" evidence="12">
    <location>
        <begin position="85"/>
        <end position="428"/>
    </location>
</feature>
<evidence type="ECO:0000256" key="6">
    <source>
        <dbReference type="ARBA" id="ARBA00013406"/>
    </source>
</evidence>
<evidence type="ECO:0000313" key="14">
    <source>
        <dbReference type="Proteomes" id="UP000708208"/>
    </source>
</evidence>
<dbReference type="NCBIfam" id="TIGR01224">
    <property type="entry name" value="hutI"/>
    <property type="match status" value="1"/>
</dbReference>